<organism evidence="1 2">
    <name type="scientific">Cochliobolus heterostrophus (strain C5 / ATCC 48332 / race O)</name>
    <name type="common">Southern corn leaf blight fungus</name>
    <name type="synonym">Bipolaris maydis</name>
    <dbReference type="NCBI Taxonomy" id="701091"/>
    <lineage>
        <taxon>Eukaryota</taxon>
        <taxon>Fungi</taxon>
        <taxon>Dikarya</taxon>
        <taxon>Ascomycota</taxon>
        <taxon>Pezizomycotina</taxon>
        <taxon>Dothideomycetes</taxon>
        <taxon>Pleosporomycetidae</taxon>
        <taxon>Pleosporales</taxon>
        <taxon>Pleosporineae</taxon>
        <taxon>Pleosporaceae</taxon>
        <taxon>Bipolaris</taxon>
    </lineage>
</organism>
<gene>
    <name evidence="1" type="ORF">COCHEDRAFT_1194909</name>
</gene>
<accession>M2TSN3</accession>
<keyword evidence="2" id="KW-1185">Reference proteome</keyword>
<name>M2TSN3_COCH5</name>
<reference evidence="1 2" key="1">
    <citation type="journal article" date="2012" name="PLoS Pathog.">
        <title>Diverse lifestyles and strategies of plant pathogenesis encoded in the genomes of eighteen Dothideomycetes fungi.</title>
        <authorList>
            <person name="Ohm R.A."/>
            <person name="Feau N."/>
            <person name="Henrissat B."/>
            <person name="Schoch C.L."/>
            <person name="Horwitz B.A."/>
            <person name="Barry K.W."/>
            <person name="Condon B.J."/>
            <person name="Copeland A.C."/>
            <person name="Dhillon B."/>
            <person name="Glaser F."/>
            <person name="Hesse C.N."/>
            <person name="Kosti I."/>
            <person name="LaButti K."/>
            <person name="Lindquist E.A."/>
            <person name="Lucas S."/>
            <person name="Salamov A.A."/>
            <person name="Bradshaw R.E."/>
            <person name="Ciuffetti L."/>
            <person name="Hamelin R.C."/>
            <person name="Kema G.H.J."/>
            <person name="Lawrence C."/>
            <person name="Scott J.A."/>
            <person name="Spatafora J.W."/>
            <person name="Turgeon B.G."/>
            <person name="de Wit P.J.G.M."/>
            <person name="Zhong S."/>
            <person name="Goodwin S.B."/>
            <person name="Grigoriev I.V."/>
        </authorList>
    </citation>
    <scope>NUCLEOTIDE SEQUENCE [LARGE SCALE GENOMIC DNA]</scope>
    <source>
        <strain evidence="2">C5 / ATCC 48332 / race O</strain>
    </source>
</reference>
<dbReference type="OrthoDB" id="3661209at2759"/>
<proteinExistence type="predicted"/>
<dbReference type="Proteomes" id="UP000016936">
    <property type="component" value="Unassembled WGS sequence"/>
</dbReference>
<evidence type="ECO:0000313" key="2">
    <source>
        <dbReference type="Proteomes" id="UP000016936"/>
    </source>
</evidence>
<protein>
    <submittedName>
        <fullName evidence="1">Uncharacterized protein</fullName>
    </submittedName>
</protein>
<dbReference type="AlphaFoldDB" id="M2TSN3"/>
<dbReference type="HOGENOM" id="CLU_3106197_0_0_1"/>
<sequence length="51" mass="5586">MAAVLAPRVNTQLGNGLALKRTRPWIQYCQPACSDPPLSWRLALCIASYAV</sequence>
<dbReference type="EMBL" id="KB445578">
    <property type="protein sequence ID" value="EMD89544.1"/>
    <property type="molecule type" value="Genomic_DNA"/>
</dbReference>
<evidence type="ECO:0000313" key="1">
    <source>
        <dbReference type="EMBL" id="EMD89544.1"/>
    </source>
</evidence>
<reference evidence="2" key="2">
    <citation type="journal article" date="2013" name="PLoS Genet.">
        <title>Comparative genome structure, secondary metabolite, and effector coding capacity across Cochliobolus pathogens.</title>
        <authorList>
            <person name="Condon B.J."/>
            <person name="Leng Y."/>
            <person name="Wu D."/>
            <person name="Bushley K.E."/>
            <person name="Ohm R.A."/>
            <person name="Otillar R."/>
            <person name="Martin J."/>
            <person name="Schackwitz W."/>
            <person name="Grimwood J."/>
            <person name="MohdZainudin N."/>
            <person name="Xue C."/>
            <person name="Wang R."/>
            <person name="Manning V.A."/>
            <person name="Dhillon B."/>
            <person name="Tu Z.J."/>
            <person name="Steffenson B.J."/>
            <person name="Salamov A."/>
            <person name="Sun H."/>
            <person name="Lowry S."/>
            <person name="LaButti K."/>
            <person name="Han J."/>
            <person name="Copeland A."/>
            <person name="Lindquist E."/>
            <person name="Barry K."/>
            <person name="Schmutz J."/>
            <person name="Baker S.E."/>
            <person name="Ciuffetti L.M."/>
            <person name="Grigoriev I.V."/>
            <person name="Zhong S."/>
            <person name="Turgeon B.G."/>
        </authorList>
    </citation>
    <scope>NUCLEOTIDE SEQUENCE [LARGE SCALE GENOMIC DNA]</scope>
    <source>
        <strain evidence="2">C5 / ATCC 48332 / race O</strain>
    </source>
</reference>
<dbReference type="OMA" id="TRPWIQY"/>